<evidence type="ECO:0000256" key="5">
    <source>
        <dbReference type="SAM" id="Coils"/>
    </source>
</evidence>
<comment type="caution">
    <text evidence="10">The sequence shown here is derived from an EMBL/GenBank/DDBJ whole genome shotgun (WGS) entry which is preliminary data.</text>
</comment>
<evidence type="ECO:0000313" key="11">
    <source>
        <dbReference type="Proteomes" id="UP000028725"/>
    </source>
</evidence>
<dbReference type="PROSITE" id="PS50110">
    <property type="entry name" value="RESPONSE_REGULATORY"/>
    <property type="match status" value="1"/>
</dbReference>
<dbReference type="InterPro" id="IPR036890">
    <property type="entry name" value="HATPase_C_sf"/>
</dbReference>
<dbReference type="SMART" id="SM00388">
    <property type="entry name" value="HisKA"/>
    <property type="match status" value="1"/>
</dbReference>
<dbReference type="GO" id="GO:0000155">
    <property type="term" value="F:phosphorelay sensor kinase activity"/>
    <property type="evidence" value="ECO:0007669"/>
    <property type="project" value="InterPro"/>
</dbReference>
<evidence type="ECO:0000259" key="8">
    <source>
        <dbReference type="PROSITE" id="PS50112"/>
    </source>
</evidence>
<comment type="catalytic activity">
    <reaction evidence="1">
        <text>ATP + protein L-histidine = ADP + protein N-phospho-L-histidine.</text>
        <dbReference type="EC" id="2.7.13.3"/>
    </reaction>
</comment>
<feature type="domain" description="PAC" evidence="9">
    <location>
        <begin position="245"/>
        <end position="297"/>
    </location>
</feature>
<evidence type="ECO:0000259" key="9">
    <source>
        <dbReference type="PROSITE" id="PS50113"/>
    </source>
</evidence>
<keyword evidence="10" id="KW-0418">Kinase</keyword>
<dbReference type="SMART" id="SM00448">
    <property type="entry name" value="REC"/>
    <property type="match status" value="1"/>
</dbReference>
<dbReference type="AlphaFoldDB" id="A0A085WW88"/>
<protein>
    <recommendedName>
        <fullName evidence="2">histidine kinase</fullName>
        <ecNumber evidence="2">2.7.13.3</ecNumber>
    </recommendedName>
</protein>
<dbReference type="InterPro" id="IPR003661">
    <property type="entry name" value="HisK_dim/P_dom"/>
</dbReference>
<dbReference type="CDD" id="cd00075">
    <property type="entry name" value="HATPase"/>
    <property type="match status" value="1"/>
</dbReference>
<dbReference type="Pfam" id="PF00072">
    <property type="entry name" value="Response_reg"/>
    <property type="match status" value="1"/>
</dbReference>
<feature type="coiled-coil region" evidence="5">
    <location>
        <begin position="133"/>
        <end position="179"/>
    </location>
</feature>
<dbReference type="Gene3D" id="3.30.450.20">
    <property type="entry name" value="PAS domain"/>
    <property type="match status" value="1"/>
</dbReference>
<dbReference type="InterPro" id="IPR003594">
    <property type="entry name" value="HATPase_dom"/>
</dbReference>
<keyword evidence="11" id="KW-1185">Reference proteome</keyword>
<dbReference type="Pfam" id="PF00512">
    <property type="entry name" value="HisKA"/>
    <property type="match status" value="1"/>
</dbReference>
<dbReference type="NCBIfam" id="TIGR00229">
    <property type="entry name" value="sensory_box"/>
    <property type="match status" value="1"/>
</dbReference>
<dbReference type="Pfam" id="PF02518">
    <property type="entry name" value="HATPase_c"/>
    <property type="match status" value="1"/>
</dbReference>
<dbReference type="SUPFAM" id="SSF55785">
    <property type="entry name" value="PYP-like sensor domain (PAS domain)"/>
    <property type="match status" value="1"/>
</dbReference>
<evidence type="ECO:0000256" key="4">
    <source>
        <dbReference type="PROSITE-ProRule" id="PRU00169"/>
    </source>
</evidence>
<dbReference type="SMART" id="SM00387">
    <property type="entry name" value="HATPase_c"/>
    <property type="match status" value="1"/>
</dbReference>
<evidence type="ECO:0000256" key="2">
    <source>
        <dbReference type="ARBA" id="ARBA00012438"/>
    </source>
</evidence>
<evidence type="ECO:0000259" key="6">
    <source>
        <dbReference type="PROSITE" id="PS50109"/>
    </source>
</evidence>
<evidence type="ECO:0000259" key="7">
    <source>
        <dbReference type="PROSITE" id="PS50110"/>
    </source>
</evidence>
<keyword evidence="3 4" id="KW-0597">Phosphoprotein</keyword>
<organism evidence="10 11">
    <name type="scientific">Hyalangium minutum</name>
    <dbReference type="NCBI Taxonomy" id="394096"/>
    <lineage>
        <taxon>Bacteria</taxon>
        <taxon>Pseudomonadati</taxon>
        <taxon>Myxococcota</taxon>
        <taxon>Myxococcia</taxon>
        <taxon>Myxococcales</taxon>
        <taxon>Cystobacterineae</taxon>
        <taxon>Archangiaceae</taxon>
        <taxon>Hyalangium</taxon>
    </lineage>
</organism>
<dbReference type="EMBL" id="JMCB01000001">
    <property type="protein sequence ID" value="KFE71951.1"/>
    <property type="molecule type" value="Genomic_DNA"/>
</dbReference>
<dbReference type="SMART" id="SM00086">
    <property type="entry name" value="PAC"/>
    <property type="match status" value="1"/>
</dbReference>
<dbReference type="CDD" id="cd00130">
    <property type="entry name" value="PAS"/>
    <property type="match status" value="1"/>
</dbReference>
<dbReference type="PROSITE" id="PS50112">
    <property type="entry name" value="PAS"/>
    <property type="match status" value="1"/>
</dbReference>
<evidence type="ECO:0000256" key="3">
    <source>
        <dbReference type="ARBA" id="ARBA00022553"/>
    </source>
</evidence>
<gene>
    <name evidence="10" type="ORF">DB31_0212</name>
</gene>
<dbReference type="InterPro" id="IPR005467">
    <property type="entry name" value="His_kinase_dom"/>
</dbReference>
<dbReference type="Proteomes" id="UP000028725">
    <property type="component" value="Unassembled WGS sequence"/>
</dbReference>
<dbReference type="InterPro" id="IPR001610">
    <property type="entry name" value="PAC"/>
</dbReference>
<dbReference type="PANTHER" id="PTHR43547">
    <property type="entry name" value="TWO-COMPONENT HISTIDINE KINASE"/>
    <property type="match status" value="1"/>
</dbReference>
<dbReference type="PROSITE" id="PS50109">
    <property type="entry name" value="HIS_KIN"/>
    <property type="match status" value="1"/>
</dbReference>
<dbReference type="InterPro" id="IPR036097">
    <property type="entry name" value="HisK_dim/P_sf"/>
</dbReference>
<dbReference type="InterPro" id="IPR000700">
    <property type="entry name" value="PAS-assoc_C"/>
</dbReference>
<dbReference type="Gene3D" id="1.10.287.130">
    <property type="match status" value="1"/>
</dbReference>
<dbReference type="Gene3D" id="3.30.565.10">
    <property type="entry name" value="Histidine kinase-like ATPase, C-terminal domain"/>
    <property type="match status" value="1"/>
</dbReference>
<dbReference type="PATRIC" id="fig|394096.3.peg.210"/>
<dbReference type="STRING" id="394096.DB31_0212"/>
<dbReference type="SUPFAM" id="SSF52172">
    <property type="entry name" value="CheY-like"/>
    <property type="match status" value="1"/>
</dbReference>
<dbReference type="CDD" id="cd00082">
    <property type="entry name" value="HisKA"/>
    <property type="match status" value="1"/>
</dbReference>
<dbReference type="InterPro" id="IPR000014">
    <property type="entry name" value="PAS"/>
</dbReference>
<dbReference type="InterPro" id="IPR035965">
    <property type="entry name" value="PAS-like_dom_sf"/>
</dbReference>
<proteinExistence type="predicted"/>
<reference evidence="10 11" key="1">
    <citation type="submission" date="2014-04" db="EMBL/GenBank/DDBJ databases">
        <title>Genome assembly of Hyalangium minutum DSM 14724.</title>
        <authorList>
            <person name="Sharma G."/>
            <person name="Subramanian S."/>
        </authorList>
    </citation>
    <scope>NUCLEOTIDE SEQUENCE [LARGE SCALE GENOMIC DNA]</scope>
    <source>
        <strain evidence="10 11">DSM 14724</strain>
    </source>
</reference>
<feature type="domain" description="Response regulatory" evidence="7">
    <location>
        <begin position="16"/>
        <end position="132"/>
    </location>
</feature>
<dbReference type="InterPro" id="IPR011006">
    <property type="entry name" value="CheY-like_superfamily"/>
</dbReference>
<dbReference type="Gene3D" id="3.40.50.2300">
    <property type="match status" value="1"/>
</dbReference>
<keyword evidence="5" id="KW-0175">Coiled coil</keyword>
<dbReference type="EC" id="2.7.13.3" evidence="2"/>
<evidence type="ECO:0000313" key="10">
    <source>
        <dbReference type="EMBL" id="KFE71951.1"/>
    </source>
</evidence>
<feature type="domain" description="PAS" evidence="8">
    <location>
        <begin position="169"/>
        <end position="241"/>
    </location>
</feature>
<dbReference type="SUPFAM" id="SSF55874">
    <property type="entry name" value="ATPase domain of HSP90 chaperone/DNA topoisomerase II/histidine kinase"/>
    <property type="match status" value="1"/>
</dbReference>
<dbReference type="SUPFAM" id="SSF47384">
    <property type="entry name" value="Homodimeric domain of signal transducing histidine kinase"/>
    <property type="match status" value="1"/>
</dbReference>
<dbReference type="PRINTS" id="PR00344">
    <property type="entry name" value="BCTRLSENSOR"/>
</dbReference>
<name>A0A085WW88_9BACT</name>
<dbReference type="PROSITE" id="PS50113">
    <property type="entry name" value="PAC"/>
    <property type="match status" value="1"/>
</dbReference>
<dbReference type="InterPro" id="IPR001789">
    <property type="entry name" value="Sig_transdc_resp-reg_receiver"/>
</dbReference>
<keyword evidence="10" id="KW-0808">Transferase</keyword>
<feature type="modified residue" description="4-aspartylphosphate" evidence="4">
    <location>
        <position position="65"/>
    </location>
</feature>
<dbReference type="PANTHER" id="PTHR43547:SF2">
    <property type="entry name" value="HYBRID SIGNAL TRANSDUCTION HISTIDINE KINASE C"/>
    <property type="match status" value="1"/>
</dbReference>
<dbReference type="InterPro" id="IPR013655">
    <property type="entry name" value="PAS_fold_3"/>
</dbReference>
<dbReference type="Pfam" id="PF08447">
    <property type="entry name" value="PAS_3"/>
    <property type="match status" value="1"/>
</dbReference>
<dbReference type="RefSeq" id="WP_052419616.1">
    <property type="nucleotide sequence ID" value="NZ_JMCB01000001.1"/>
</dbReference>
<evidence type="ECO:0000256" key="1">
    <source>
        <dbReference type="ARBA" id="ARBA00000085"/>
    </source>
</evidence>
<sequence>MSLFTPSGPSLNLPPVVWVVDDSPLEVEAIRRELASANRVEVFSNGEALIEALHQRELPDVIVLDWYMPGMSGIEVCRYLRGNPTTAMLPILLITGNARPEDVEEGLLAGANDYVLKPFRASELLARVHALSRWELQRKRAIADERARRLRAEGTLSEVQAAEERARRSELRYQLAAQATRDVIWEWNPSTGEVLHSPSFRTYFGYKAEEVGSHIEWWWERIHPEERERMMTTIQEGITGTAQDWLGEYRLQHANGTWVHVVNRCQIVRDAEGHAIQVVGALQDVTERKRMEAEAQERADFERQLIGMVSHDLRNPLNAILLAATAILKSEELQERQRRNVVRVLTSTERATRLIRDLLDFTRARQGGGIPLNRRETNLHEVVNTVMEEMQATHVERTLQVEHSGNGTGEWDPDRLAQVITNLAGNALQYSAPETPIRVATRGEVDAVVLEVHNLGAPIAPEVLSRIFEPMERGTSTHTGQLGRSIGLGLFIVRHLVMAHGGRVSVRSVVDEGTTFTVLLPRKP</sequence>
<dbReference type="InterPro" id="IPR004358">
    <property type="entry name" value="Sig_transdc_His_kin-like_C"/>
</dbReference>
<accession>A0A085WW88</accession>
<feature type="domain" description="Histidine kinase" evidence="6">
    <location>
        <begin position="308"/>
        <end position="524"/>
    </location>
</feature>
<dbReference type="SMART" id="SM00091">
    <property type="entry name" value="PAS"/>
    <property type="match status" value="1"/>
</dbReference>